<evidence type="ECO:0000256" key="2">
    <source>
        <dbReference type="ARBA" id="ARBA00022692"/>
    </source>
</evidence>
<dbReference type="PANTHER" id="PTHR33048:SF47">
    <property type="entry name" value="INTEGRAL MEMBRANE PROTEIN-RELATED"/>
    <property type="match status" value="1"/>
</dbReference>
<keyword evidence="2 7" id="KW-0812">Transmembrane</keyword>
<feature type="transmembrane region" description="Helical" evidence="7">
    <location>
        <begin position="41"/>
        <end position="65"/>
    </location>
</feature>
<feature type="domain" description="Rhodopsin" evidence="8">
    <location>
        <begin position="28"/>
        <end position="265"/>
    </location>
</feature>
<dbReference type="InterPro" id="IPR052337">
    <property type="entry name" value="SAT4-like"/>
</dbReference>
<organism evidence="9 10">
    <name type="scientific">Diplodia corticola</name>
    <dbReference type="NCBI Taxonomy" id="236234"/>
    <lineage>
        <taxon>Eukaryota</taxon>
        <taxon>Fungi</taxon>
        <taxon>Dikarya</taxon>
        <taxon>Ascomycota</taxon>
        <taxon>Pezizomycotina</taxon>
        <taxon>Dothideomycetes</taxon>
        <taxon>Dothideomycetes incertae sedis</taxon>
        <taxon>Botryosphaeriales</taxon>
        <taxon>Botryosphaeriaceae</taxon>
        <taxon>Diplodia</taxon>
    </lineage>
</organism>
<feature type="region of interest" description="Disordered" evidence="6">
    <location>
        <begin position="331"/>
        <end position="369"/>
    </location>
</feature>
<reference evidence="9 10" key="1">
    <citation type="submission" date="2016-10" db="EMBL/GenBank/DDBJ databases">
        <title>Proteomics and genomics reveal pathogen-plant mechanisms compatible with a hemibiotrophic lifestyle of Diplodia corticola.</title>
        <authorList>
            <person name="Fernandes I."/>
            <person name="De Jonge R."/>
            <person name="Van De Peer Y."/>
            <person name="Devreese B."/>
            <person name="Alves A."/>
            <person name="Esteves A.C."/>
        </authorList>
    </citation>
    <scope>NUCLEOTIDE SEQUENCE [LARGE SCALE GENOMIC DNA]</scope>
    <source>
        <strain evidence="9 10">CBS 112549</strain>
    </source>
</reference>
<comment type="subcellular location">
    <subcellularLocation>
        <location evidence="1">Membrane</location>
        <topology evidence="1">Multi-pass membrane protein</topology>
    </subcellularLocation>
</comment>
<dbReference type="STRING" id="236234.A0A1J9S0F4"/>
<feature type="transmembrane region" description="Helical" evidence="7">
    <location>
        <begin position="6"/>
        <end position="29"/>
    </location>
</feature>
<evidence type="ECO:0000313" key="9">
    <source>
        <dbReference type="EMBL" id="OJD34055.1"/>
    </source>
</evidence>
<dbReference type="GO" id="GO:0016020">
    <property type="term" value="C:membrane"/>
    <property type="evidence" value="ECO:0007669"/>
    <property type="project" value="UniProtKB-SubCell"/>
</dbReference>
<dbReference type="InterPro" id="IPR049326">
    <property type="entry name" value="Rhodopsin_dom_fungi"/>
</dbReference>
<feature type="transmembrane region" description="Helical" evidence="7">
    <location>
        <begin position="216"/>
        <end position="239"/>
    </location>
</feature>
<dbReference type="RefSeq" id="XP_020130315.1">
    <property type="nucleotide sequence ID" value="XM_020273278.1"/>
</dbReference>
<gene>
    <name evidence="9" type="ORF">BKCO1_2500030</name>
</gene>
<feature type="compositionally biased region" description="Gly residues" evidence="6">
    <location>
        <begin position="343"/>
        <end position="359"/>
    </location>
</feature>
<name>A0A1J9S0F4_9PEZI</name>
<evidence type="ECO:0000256" key="3">
    <source>
        <dbReference type="ARBA" id="ARBA00022989"/>
    </source>
</evidence>
<evidence type="ECO:0000256" key="4">
    <source>
        <dbReference type="ARBA" id="ARBA00023136"/>
    </source>
</evidence>
<feature type="transmembrane region" description="Helical" evidence="7">
    <location>
        <begin position="175"/>
        <end position="195"/>
    </location>
</feature>
<keyword evidence="10" id="KW-1185">Reference proteome</keyword>
<dbReference type="OrthoDB" id="3940024at2759"/>
<evidence type="ECO:0000256" key="5">
    <source>
        <dbReference type="ARBA" id="ARBA00038359"/>
    </source>
</evidence>
<dbReference type="AlphaFoldDB" id="A0A1J9S0F4"/>
<proteinExistence type="inferred from homology"/>
<feature type="transmembrane region" description="Helical" evidence="7">
    <location>
        <begin position="126"/>
        <end position="146"/>
    </location>
</feature>
<protein>
    <submittedName>
        <fullName evidence="9">Fmn-dependent dehydrogenase family protein</fullName>
    </submittedName>
</protein>
<comment type="caution">
    <text evidence="9">The sequence shown here is derived from an EMBL/GenBank/DDBJ whole genome shotgun (WGS) entry which is preliminary data.</text>
</comment>
<keyword evidence="4 7" id="KW-0472">Membrane</keyword>
<feature type="compositionally biased region" description="Basic and acidic residues" evidence="6">
    <location>
        <begin position="331"/>
        <end position="342"/>
    </location>
</feature>
<sequence>MEDRRWVVLIFVCLALALVLPMILVHGYAKMRIEKRMSASDLIIALADAICQIVACLNGFGAHLADLDQDFHYLDSPPTHNGNVTEALRVWYLTTLFHILAAASSRTSVGLASISRKAFPSKRRLVSINLIISTAISILFFFLLLFQCTPVPTYWSRDRTAAQAACYTSELMAPWYAFLGVSMAADSVLTCFAVASAMGRRQGPDVGWVGKGITGLFNVVAFSHVASTAIQITYVPALTDLDDLTYSATPFALLALVGPTTALLASHAAKAMPLLFVLKTARRQERLMASAVDGAAAGHGAAAAAAAGSAAGNDDGGGGDKYAVVREMLREGRREERRERGKGMGMGRKSGGGWGGGGEKGGRVRPPGRLVVLKGREGDWDEDAAMAAAVEGGLARLREREGEGGG</sequence>
<evidence type="ECO:0000313" key="10">
    <source>
        <dbReference type="Proteomes" id="UP000183809"/>
    </source>
</evidence>
<evidence type="ECO:0000259" key="8">
    <source>
        <dbReference type="Pfam" id="PF20684"/>
    </source>
</evidence>
<evidence type="ECO:0000256" key="1">
    <source>
        <dbReference type="ARBA" id="ARBA00004141"/>
    </source>
</evidence>
<dbReference type="EMBL" id="MNUE01000025">
    <property type="protein sequence ID" value="OJD34055.1"/>
    <property type="molecule type" value="Genomic_DNA"/>
</dbReference>
<feature type="transmembrane region" description="Helical" evidence="7">
    <location>
        <begin position="251"/>
        <end position="278"/>
    </location>
</feature>
<dbReference type="Pfam" id="PF20684">
    <property type="entry name" value="Fung_rhodopsin"/>
    <property type="match status" value="1"/>
</dbReference>
<dbReference type="Proteomes" id="UP000183809">
    <property type="component" value="Unassembled WGS sequence"/>
</dbReference>
<evidence type="ECO:0000256" key="6">
    <source>
        <dbReference type="SAM" id="MobiDB-lite"/>
    </source>
</evidence>
<accession>A0A1J9S0F4</accession>
<evidence type="ECO:0000256" key="7">
    <source>
        <dbReference type="SAM" id="Phobius"/>
    </source>
</evidence>
<comment type="similarity">
    <text evidence="5">Belongs to the SAT4 family.</text>
</comment>
<dbReference type="GeneID" id="31013538"/>
<keyword evidence="3 7" id="KW-1133">Transmembrane helix</keyword>
<feature type="transmembrane region" description="Helical" evidence="7">
    <location>
        <begin position="90"/>
        <end position="114"/>
    </location>
</feature>
<dbReference type="PANTHER" id="PTHR33048">
    <property type="entry name" value="PTH11-LIKE INTEGRAL MEMBRANE PROTEIN (AFU_ORTHOLOGUE AFUA_5G11245)"/>
    <property type="match status" value="1"/>
</dbReference>